<dbReference type="InterPro" id="IPR024078">
    <property type="entry name" value="LmbE-like_dom_sf"/>
</dbReference>
<dbReference type="SUPFAM" id="SSF102588">
    <property type="entry name" value="LmbE-like"/>
    <property type="match status" value="1"/>
</dbReference>
<reference evidence="1 2" key="1">
    <citation type="submission" date="2018-06" db="EMBL/GenBank/DDBJ databases">
        <authorList>
            <consortium name="Pathogen Informatics"/>
            <person name="Doyle S."/>
        </authorList>
    </citation>
    <scope>NUCLEOTIDE SEQUENCE [LARGE SCALE GENOMIC DNA]</scope>
    <source>
        <strain evidence="1 2">NCTC11532</strain>
    </source>
</reference>
<proteinExistence type="predicted"/>
<dbReference type="GO" id="GO:0016811">
    <property type="term" value="F:hydrolase activity, acting on carbon-nitrogen (but not peptide) bonds, in linear amides"/>
    <property type="evidence" value="ECO:0007669"/>
    <property type="project" value="TreeGrafter"/>
</dbReference>
<dbReference type="Gene3D" id="3.40.50.10320">
    <property type="entry name" value="LmbE-like"/>
    <property type="match status" value="1"/>
</dbReference>
<dbReference type="PANTHER" id="PTHR12993:SF11">
    <property type="entry name" value="N-ACETYLGLUCOSAMINYL-PHOSPHATIDYLINOSITOL DE-N-ACETYLASE"/>
    <property type="match status" value="1"/>
</dbReference>
<name>A0A378LRP9_9GAMM</name>
<organism evidence="1 2">
    <name type="scientific">Legionella wadsworthii</name>
    <dbReference type="NCBI Taxonomy" id="28088"/>
    <lineage>
        <taxon>Bacteria</taxon>
        <taxon>Pseudomonadati</taxon>
        <taxon>Pseudomonadota</taxon>
        <taxon>Gammaproteobacteria</taxon>
        <taxon>Legionellales</taxon>
        <taxon>Legionellaceae</taxon>
        <taxon>Legionella</taxon>
    </lineage>
</organism>
<accession>A0A378LRP9</accession>
<keyword evidence="2" id="KW-1185">Reference proteome</keyword>
<sequence>MKTSEKEWLAYLKDKELMKIPRMHTIILSPHPDDESLGAGGLIFDLRKNNVDVLIISITDGENAYPDAKNLGQIRRKEQESALRILGVTKEKIIRLHLKDSAVKEAEKQLEQLILPFIDQNVHLIAPWTGDYHADHEAVGRVALKLARQKKIHLSFYFFWTWQHSSILDMKNLTLFIYPLSRNAFHTKQKAIDCYTSQKSNKKNHPILPESVLIPTMRSFEVYGQYDY</sequence>
<dbReference type="Proteomes" id="UP000255297">
    <property type="component" value="Unassembled WGS sequence"/>
</dbReference>
<dbReference type="PANTHER" id="PTHR12993">
    <property type="entry name" value="N-ACETYLGLUCOSAMINYL-PHOSPHATIDYLINOSITOL DE-N-ACETYLASE-RELATED"/>
    <property type="match status" value="1"/>
</dbReference>
<gene>
    <name evidence="1" type="ORF">NCTC11532_01843</name>
</gene>
<dbReference type="AlphaFoldDB" id="A0A378LRP9"/>
<dbReference type="Pfam" id="PF02585">
    <property type="entry name" value="PIG-L"/>
    <property type="match status" value="1"/>
</dbReference>
<dbReference type="EMBL" id="UGPB01000001">
    <property type="protein sequence ID" value="STY29645.1"/>
    <property type="molecule type" value="Genomic_DNA"/>
</dbReference>
<dbReference type="InterPro" id="IPR003737">
    <property type="entry name" value="GlcNAc_PI_deacetylase-related"/>
</dbReference>
<protein>
    <submittedName>
        <fullName evidence="1">Glucosamine-6-phosphate deaminase-like protein</fullName>
    </submittedName>
</protein>
<evidence type="ECO:0000313" key="1">
    <source>
        <dbReference type="EMBL" id="STY29645.1"/>
    </source>
</evidence>
<evidence type="ECO:0000313" key="2">
    <source>
        <dbReference type="Proteomes" id="UP000255297"/>
    </source>
</evidence>
<dbReference type="RefSeq" id="WP_031565176.1">
    <property type="nucleotide sequence ID" value="NZ_CAAAIS010000001.1"/>
</dbReference>
<dbReference type="STRING" id="1122170.GCA_000701265_00643"/>